<dbReference type="EMBL" id="BK032510">
    <property type="protein sequence ID" value="DAF43889.1"/>
    <property type="molecule type" value="Genomic_DNA"/>
</dbReference>
<accession>A0A8S5RZ19</accession>
<evidence type="ECO:0000313" key="1">
    <source>
        <dbReference type="EMBL" id="DAF43889.1"/>
    </source>
</evidence>
<proteinExistence type="predicted"/>
<organism evidence="1">
    <name type="scientific">Myoviridae sp. ctNQV2</name>
    <dbReference type="NCBI Taxonomy" id="2827683"/>
    <lineage>
        <taxon>Viruses</taxon>
        <taxon>Duplodnaviria</taxon>
        <taxon>Heunggongvirae</taxon>
        <taxon>Uroviricota</taxon>
        <taxon>Caudoviricetes</taxon>
    </lineage>
</organism>
<reference evidence="1" key="1">
    <citation type="journal article" date="2021" name="Proc. Natl. Acad. Sci. U.S.A.">
        <title>A Catalog of Tens of Thousands of Viruses from Human Metagenomes Reveals Hidden Associations with Chronic Diseases.</title>
        <authorList>
            <person name="Tisza M.J."/>
            <person name="Buck C.B."/>
        </authorList>
    </citation>
    <scope>NUCLEOTIDE SEQUENCE</scope>
    <source>
        <strain evidence="1">CtNQV2</strain>
    </source>
</reference>
<name>A0A8S5RZ19_9CAUD</name>
<sequence length="149" mass="16889">MASTFKINQDGNLRTITFSIKLTANGITFTPMMEDTNTEVYINGDYLDITISGIDSDSVSKHIGVYMEGSSYYGHLEANLSPYQSSSDVNFNYWKSCVTTHNNQMVIADLQCIYDKDKADGNYDDFLIFNIEVDNINVDIRLIIEHPIF</sequence>
<protein>
    <submittedName>
        <fullName evidence="1">Uncharacterized protein</fullName>
    </submittedName>
</protein>